<accession>A0AA86QYY7</accession>
<dbReference type="EMBL" id="CATOUU010000997">
    <property type="protein sequence ID" value="CAI9965902.1"/>
    <property type="molecule type" value="Genomic_DNA"/>
</dbReference>
<dbReference type="Gene3D" id="1.20.1050.10">
    <property type="match status" value="1"/>
</dbReference>
<evidence type="ECO:0000256" key="1">
    <source>
        <dbReference type="SAM" id="MobiDB-lite"/>
    </source>
</evidence>
<evidence type="ECO:0000313" key="4">
    <source>
        <dbReference type="Proteomes" id="UP001642409"/>
    </source>
</evidence>
<gene>
    <name evidence="3" type="ORF">HINF_LOCUS51409</name>
    <name evidence="2" type="ORF">HINF_LOCUS53547</name>
</gene>
<sequence>MFPEYLVQLNDILNKQQYLGGQTPSTHDFDAYQELQLENIPDNLKHLNNWAARMKNTRAPQQAAFIFNDCEINMSQELSRQRQAQKRAEQTIMNNSDKLFTDEKGGAGMRYGGMDRMDRMRNMDYDMDMMDRRQHRRQPEARQPEPKPYNRGFVPNEMSKGWQNNLKGMFGKK</sequence>
<feature type="region of interest" description="Disordered" evidence="1">
    <location>
        <begin position="132"/>
        <end position="173"/>
    </location>
</feature>
<dbReference type="AlphaFoldDB" id="A0AA86QYY7"/>
<dbReference type="SUPFAM" id="SSF47616">
    <property type="entry name" value="GST C-terminal domain-like"/>
    <property type="match status" value="1"/>
</dbReference>
<feature type="compositionally biased region" description="Basic and acidic residues" evidence="1">
    <location>
        <begin position="132"/>
        <end position="145"/>
    </location>
</feature>
<dbReference type="EMBL" id="CAXDID020000251">
    <property type="protein sequence ID" value="CAL6064552.1"/>
    <property type="molecule type" value="Genomic_DNA"/>
</dbReference>
<keyword evidence="4" id="KW-1185">Reference proteome</keyword>
<proteinExistence type="predicted"/>
<evidence type="ECO:0000313" key="2">
    <source>
        <dbReference type="EMBL" id="CAI9965902.1"/>
    </source>
</evidence>
<reference evidence="2" key="1">
    <citation type="submission" date="2023-06" db="EMBL/GenBank/DDBJ databases">
        <authorList>
            <person name="Kurt Z."/>
        </authorList>
    </citation>
    <scope>NUCLEOTIDE SEQUENCE</scope>
</reference>
<protein>
    <submittedName>
        <fullName evidence="2">C-terminal domain superfamily</fullName>
    </submittedName>
</protein>
<name>A0AA86QYY7_9EUKA</name>
<organism evidence="2">
    <name type="scientific">Hexamita inflata</name>
    <dbReference type="NCBI Taxonomy" id="28002"/>
    <lineage>
        <taxon>Eukaryota</taxon>
        <taxon>Metamonada</taxon>
        <taxon>Diplomonadida</taxon>
        <taxon>Hexamitidae</taxon>
        <taxon>Hexamitinae</taxon>
        <taxon>Hexamita</taxon>
    </lineage>
</organism>
<dbReference type="Proteomes" id="UP001642409">
    <property type="component" value="Unassembled WGS sequence"/>
</dbReference>
<comment type="caution">
    <text evidence="2">The sequence shown here is derived from an EMBL/GenBank/DDBJ whole genome shotgun (WGS) entry which is preliminary data.</text>
</comment>
<dbReference type="InterPro" id="IPR036282">
    <property type="entry name" value="Glutathione-S-Trfase_C_sf"/>
</dbReference>
<evidence type="ECO:0000313" key="3">
    <source>
        <dbReference type="EMBL" id="CAL6064552.1"/>
    </source>
</evidence>
<reference evidence="3 4" key="2">
    <citation type="submission" date="2024-07" db="EMBL/GenBank/DDBJ databases">
        <authorList>
            <person name="Akdeniz Z."/>
        </authorList>
    </citation>
    <scope>NUCLEOTIDE SEQUENCE [LARGE SCALE GENOMIC DNA]</scope>
</reference>